<name>A0A182VGH5_ANOME</name>
<keyword evidence="3" id="KW-1185">Reference proteome</keyword>
<dbReference type="EnsemblMetazoa" id="AMEM014590-RA">
    <property type="protein sequence ID" value="AMEM014590-PA"/>
    <property type="gene ID" value="AMEM014590"/>
</dbReference>
<reference evidence="2" key="1">
    <citation type="submission" date="2020-05" db="UniProtKB">
        <authorList>
            <consortium name="EnsemblMetazoa"/>
        </authorList>
    </citation>
    <scope>IDENTIFICATION</scope>
    <source>
        <strain evidence="2">MAF</strain>
    </source>
</reference>
<evidence type="ECO:0000313" key="3">
    <source>
        <dbReference type="Proteomes" id="UP000075903"/>
    </source>
</evidence>
<dbReference type="VEuPathDB" id="VectorBase:AMEM014590"/>
<evidence type="ECO:0000313" key="2">
    <source>
        <dbReference type="EnsemblMetazoa" id="AMEM014590-PA"/>
    </source>
</evidence>
<accession>A0A182VGH5</accession>
<dbReference type="AlphaFoldDB" id="A0A182VGH5"/>
<sequence>MMMMMTEPCAAQSVDPEKICTNLNTAEGWGRRKARAVAFASVKHEYTSKKKHEPSTKPRTPWVPGMPGRTVNDIPTTGCMALVFAAASSGRGVDVGLQLQVVQKTGIDSLVRSSLGQPNIVFGRPVASTQAELQHQLESENQRLIESENSIAPIGRIALEREEEEMKGIEVLREKRKWLEESIADLSAVNPTTAARPYRAGKTDMHFSGSIDRKGLLLELRVVQLEEFRGCGRQ</sequence>
<dbReference type="Proteomes" id="UP000075903">
    <property type="component" value="Unassembled WGS sequence"/>
</dbReference>
<organism evidence="2 3">
    <name type="scientific">Anopheles merus</name>
    <name type="common">Mosquito</name>
    <dbReference type="NCBI Taxonomy" id="30066"/>
    <lineage>
        <taxon>Eukaryota</taxon>
        <taxon>Metazoa</taxon>
        <taxon>Ecdysozoa</taxon>
        <taxon>Arthropoda</taxon>
        <taxon>Hexapoda</taxon>
        <taxon>Insecta</taxon>
        <taxon>Pterygota</taxon>
        <taxon>Neoptera</taxon>
        <taxon>Endopterygota</taxon>
        <taxon>Diptera</taxon>
        <taxon>Nematocera</taxon>
        <taxon>Culicoidea</taxon>
        <taxon>Culicidae</taxon>
        <taxon>Anophelinae</taxon>
        <taxon>Anopheles</taxon>
    </lineage>
</organism>
<proteinExistence type="predicted"/>
<evidence type="ECO:0000256" key="1">
    <source>
        <dbReference type="SAM" id="MobiDB-lite"/>
    </source>
</evidence>
<protein>
    <submittedName>
        <fullName evidence="2">Uncharacterized protein</fullName>
    </submittedName>
</protein>
<feature type="region of interest" description="Disordered" evidence="1">
    <location>
        <begin position="48"/>
        <end position="68"/>
    </location>
</feature>